<dbReference type="Proteomes" id="UP000092024">
    <property type="component" value="Unassembled WGS sequence"/>
</dbReference>
<evidence type="ECO:0000256" key="1">
    <source>
        <dbReference type="SAM" id="Phobius"/>
    </source>
</evidence>
<dbReference type="InterPro" id="IPR022294">
    <property type="entry name" value="ABC-transptr_permeasesu"/>
</dbReference>
<keyword evidence="3" id="KW-1185">Reference proteome</keyword>
<evidence type="ECO:0008006" key="4">
    <source>
        <dbReference type="Google" id="ProtNLM"/>
    </source>
</evidence>
<organism evidence="2 3">
    <name type="scientific">Paenibacillus oryzae</name>
    <dbReference type="NCBI Taxonomy" id="1844972"/>
    <lineage>
        <taxon>Bacteria</taxon>
        <taxon>Bacillati</taxon>
        <taxon>Bacillota</taxon>
        <taxon>Bacilli</taxon>
        <taxon>Bacillales</taxon>
        <taxon>Paenibacillaceae</taxon>
        <taxon>Paenibacillus</taxon>
    </lineage>
</organism>
<feature type="transmembrane region" description="Helical" evidence="1">
    <location>
        <begin position="164"/>
        <end position="181"/>
    </location>
</feature>
<gene>
    <name evidence="2" type="ORF">A7K91_13665</name>
</gene>
<dbReference type="NCBIfam" id="TIGR03733">
    <property type="entry name" value="lanti_perm_MutG"/>
    <property type="match status" value="1"/>
</dbReference>
<keyword evidence="1" id="KW-1133">Transmembrane helix</keyword>
<proteinExistence type="predicted"/>
<dbReference type="Pfam" id="PF12730">
    <property type="entry name" value="ABC2_membrane_4"/>
    <property type="match status" value="1"/>
</dbReference>
<feature type="transmembrane region" description="Helical" evidence="1">
    <location>
        <begin position="50"/>
        <end position="73"/>
    </location>
</feature>
<name>A0A1A5YJ37_9BACL</name>
<feature type="transmembrane region" description="Helical" evidence="1">
    <location>
        <begin position="220"/>
        <end position="240"/>
    </location>
</feature>
<feature type="transmembrane region" description="Helical" evidence="1">
    <location>
        <begin position="21"/>
        <end position="44"/>
    </location>
</feature>
<dbReference type="STRING" id="1844972.A7K91_13665"/>
<reference evidence="2 3" key="1">
    <citation type="submission" date="2016-05" db="EMBL/GenBank/DDBJ databases">
        <title>Paenibacillus oryzae. sp. nov., isolated from the rice root.</title>
        <authorList>
            <person name="Zhang J."/>
            <person name="Zhang X."/>
        </authorList>
    </citation>
    <scope>NUCLEOTIDE SEQUENCE [LARGE SCALE GENOMIC DNA]</scope>
    <source>
        <strain evidence="2 3">1DrF-4</strain>
    </source>
</reference>
<keyword evidence="1" id="KW-0812">Transmembrane</keyword>
<dbReference type="EMBL" id="LYPA01000054">
    <property type="protein sequence ID" value="OBR65626.1"/>
    <property type="molecule type" value="Genomic_DNA"/>
</dbReference>
<accession>A0A1A5YJ37</accession>
<dbReference type="AlphaFoldDB" id="A0A1A5YJ37"/>
<protein>
    <recommendedName>
        <fullName evidence="4">Lantibiotic immunity ABC transporter MutG family permease subunit</fullName>
    </recommendedName>
</protein>
<sequence>MLNYVRYLKSDLYKLYHSSFFVIHLLIPTSGVAMLLLFAVISNSDTPAKLAAFCQFIAIAFPFIISMVCFMLVEQEAKAGHFQNILCLPGRKAVLLSKLTILLASGLFSVLLTSTSFSILFPLVSEAAEIPIGFYTLIPLVLWGSHLFLYCFHLLIAFRFGKNVGIGLGGLGSLLAALLYTGLGSGLWFVVPYGWGIHFSMYALQSLLGVIPSDLAEFRLGFVFSALFTCAIIVTLPVWFSRYNGNRASD</sequence>
<dbReference type="CDD" id="cd21808">
    <property type="entry name" value="ABC-2_lan_permease_MutG"/>
    <property type="match status" value="1"/>
</dbReference>
<feature type="transmembrane region" description="Helical" evidence="1">
    <location>
        <begin position="132"/>
        <end position="152"/>
    </location>
</feature>
<evidence type="ECO:0000313" key="2">
    <source>
        <dbReference type="EMBL" id="OBR65626.1"/>
    </source>
</evidence>
<dbReference type="RefSeq" id="WP_068682895.1">
    <property type="nucleotide sequence ID" value="NZ_LYPA01000054.1"/>
</dbReference>
<keyword evidence="1" id="KW-0472">Membrane</keyword>
<comment type="caution">
    <text evidence="2">The sequence shown here is derived from an EMBL/GenBank/DDBJ whole genome shotgun (WGS) entry which is preliminary data.</text>
</comment>
<evidence type="ECO:0000313" key="3">
    <source>
        <dbReference type="Proteomes" id="UP000092024"/>
    </source>
</evidence>
<dbReference type="OrthoDB" id="1701852at2"/>